<comment type="subunit">
    <text evidence="2">Part of the 50S ribosomal subunit.</text>
</comment>
<dbReference type="AlphaFoldDB" id="A0A1F7RHZ9"/>
<dbReference type="CDD" id="cd01658">
    <property type="entry name" value="Ribosomal_L30"/>
    <property type="match status" value="1"/>
</dbReference>
<dbReference type="GO" id="GO:0015934">
    <property type="term" value="C:large ribosomal subunit"/>
    <property type="evidence" value="ECO:0007669"/>
    <property type="project" value="InterPro"/>
</dbReference>
<evidence type="ECO:0000259" key="6">
    <source>
        <dbReference type="Pfam" id="PF00327"/>
    </source>
</evidence>
<organism evidence="7 8">
    <name type="scientific">Candidatus Schekmanbacteria bacterium GWA2_38_11</name>
    <dbReference type="NCBI Taxonomy" id="1817876"/>
    <lineage>
        <taxon>Bacteria</taxon>
        <taxon>Candidatus Schekmaniibacteriota</taxon>
    </lineage>
</organism>
<proteinExistence type="inferred from homology"/>
<dbReference type="Gene3D" id="3.30.1390.20">
    <property type="entry name" value="Ribosomal protein L30, ferredoxin-like fold domain"/>
    <property type="match status" value="1"/>
</dbReference>
<dbReference type="EMBL" id="MGDB01000094">
    <property type="protein sequence ID" value="OGL40594.1"/>
    <property type="molecule type" value="Genomic_DNA"/>
</dbReference>
<protein>
    <recommendedName>
        <fullName evidence="5">50S ribosomal protein L30</fullName>
    </recommendedName>
</protein>
<evidence type="ECO:0000256" key="2">
    <source>
        <dbReference type="ARBA" id="ARBA00011838"/>
    </source>
</evidence>
<dbReference type="GO" id="GO:0006412">
    <property type="term" value="P:translation"/>
    <property type="evidence" value="ECO:0007669"/>
    <property type="project" value="InterPro"/>
</dbReference>
<sequence length="47" mass="5107">IGSTKGQRATAIGLGLKKINQSVIRKDIPEVRGMIAKIPHLLKVEEV</sequence>
<keyword evidence="4" id="KW-0687">Ribonucleoprotein</keyword>
<dbReference type="NCBIfam" id="TIGR01308">
    <property type="entry name" value="rpmD_bact"/>
    <property type="match status" value="1"/>
</dbReference>
<dbReference type="InterPro" id="IPR005996">
    <property type="entry name" value="Ribosomal_uL30_bac-type"/>
</dbReference>
<dbReference type="GO" id="GO:0003735">
    <property type="term" value="F:structural constituent of ribosome"/>
    <property type="evidence" value="ECO:0007669"/>
    <property type="project" value="InterPro"/>
</dbReference>
<dbReference type="Pfam" id="PF00327">
    <property type="entry name" value="Ribosomal_L30"/>
    <property type="match status" value="1"/>
</dbReference>
<dbReference type="InterPro" id="IPR016082">
    <property type="entry name" value="Ribosomal_uL30_ferredoxin-like"/>
</dbReference>
<keyword evidence="3 7" id="KW-0689">Ribosomal protein</keyword>
<feature type="non-terminal residue" evidence="7">
    <location>
        <position position="1"/>
    </location>
</feature>
<dbReference type="SUPFAM" id="SSF55129">
    <property type="entry name" value="Ribosomal protein L30p/L7e"/>
    <property type="match status" value="1"/>
</dbReference>
<comment type="similarity">
    <text evidence="1">Belongs to the universal ribosomal protein uL30 family.</text>
</comment>
<evidence type="ECO:0000256" key="4">
    <source>
        <dbReference type="ARBA" id="ARBA00023274"/>
    </source>
</evidence>
<accession>A0A1F7RHZ9</accession>
<dbReference type="Proteomes" id="UP000178526">
    <property type="component" value="Unassembled WGS sequence"/>
</dbReference>
<dbReference type="PIRSF" id="PIRSF002211">
    <property type="entry name" value="Ribosomal_L30_bac-type"/>
    <property type="match status" value="1"/>
</dbReference>
<name>A0A1F7RHZ9_9BACT</name>
<dbReference type="InterPro" id="IPR036919">
    <property type="entry name" value="Ribo_uL30_ferredoxin-like_sf"/>
</dbReference>
<feature type="domain" description="Large ribosomal subunit protein uL30-like ferredoxin-like fold" evidence="6">
    <location>
        <begin position="1"/>
        <end position="41"/>
    </location>
</feature>
<gene>
    <name evidence="7" type="ORF">A2042_03555</name>
</gene>
<evidence type="ECO:0000256" key="3">
    <source>
        <dbReference type="ARBA" id="ARBA00022980"/>
    </source>
</evidence>
<evidence type="ECO:0000313" key="7">
    <source>
        <dbReference type="EMBL" id="OGL40594.1"/>
    </source>
</evidence>
<evidence type="ECO:0000256" key="5">
    <source>
        <dbReference type="ARBA" id="ARBA00035492"/>
    </source>
</evidence>
<comment type="caution">
    <text evidence="7">The sequence shown here is derived from an EMBL/GenBank/DDBJ whole genome shotgun (WGS) entry which is preliminary data.</text>
</comment>
<reference evidence="7 8" key="1">
    <citation type="journal article" date="2016" name="Nat. Commun.">
        <title>Thousands of microbial genomes shed light on interconnected biogeochemical processes in an aquifer system.</title>
        <authorList>
            <person name="Anantharaman K."/>
            <person name="Brown C.T."/>
            <person name="Hug L.A."/>
            <person name="Sharon I."/>
            <person name="Castelle C.J."/>
            <person name="Probst A.J."/>
            <person name="Thomas B.C."/>
            <person name="Singh A."/>
            <person name="Wilkins M.J."/>
            <person name="Karaoz U."/>
            <person name="Brodie E.L."/>
            <person name="Williams K.H."/>
            <person name="Hubbard S.S."/>
            <person name="Banfield J.F."/>
        </authorList>
    </citation>
    <scope>NUCLEOTIDE SEQUENCE [LARGE SCALE GENOMIC DNA]</scope>
</reference>
<evidence type="ECO:0000313" key="8">
    <source>
        <dbReference type="Proteomes" id="UP000178526"/>
    </source>
</evidence>
<evidence type="ECO:0000256" key="1">
    <source>
        <dbReference type="ARBA" id="ARBA00007594"/>
    </source>
</evidence>